<dbReference type="InterPro" id="IPR037068">
    <property type="entry name" value="DNA_primase_core_N_sf"/>
</dbReference>
<dbReference type="RefSeq" id="WP_228419032.1">
    <property type="nucleotide sequence ID" value="NZ_CP033934.1"/>
</dbReference>
<evidence type="ECO:0000313" key="12">
    <source>
        <dbReference type="EMBL" id="SKC07203.1"/>
    </source>
</evidence>
<accession>A0AAQ1MZY8</accession>
<proteinExistence type="predicted"/>
<reference evidence="11 15" key="1">
    <citation type="submission" date="2017-02" db="EMBL/GenBank/DDBJ databases">
        <authorList>
            <person name="Varghese N."/>
            <person name="Submissions S."/>
        </authorList>
    </citation>
    <scope>NUCLEOTIDE SEQUENCE [LARGE SCALE GENOMIC DNA]</scope>
    <source>
        <strain evidence="11 15">DSM 16775</strain>
    </source>
</reference>
<dbReference type="GO" id="GO:0000428">
    <property type="term" value="C:DNA-directed RNA polymerase complex"/>
    <property type="evidence" value="ECO:0007669"/>
    <property type="project" value="UniProtKB-KW"/>
</dbReference>
<dbReference type="GO" id="GO:0003899">
    <property type="term" value="F:DNA-directed RNA polymerase activity"/>
    <property type="evidence" value="ECO:0007669"/>
    <property type="project" value="InterPro"/>
</dbReference>
<comment type="caution">
    <text evidence="13">The sequence shown here is derived from an EMBL/GenBank/DDBJ whole genome shotgun (WGS) entry which is preliminary data.</text>
</comment>
<dbReference type="PANTHER" id="PTHR30313">
    <property type="entry name" value="DNA PRIMASE"/>
    <property type="match status" value="1"/>
</dbReference>
<feature type="domain" description="Toprim" evidence="10">
    <location>
        <begin position="243"/>
        <end position="331"/>
    </location>
</feature>
<evidence type="ECO:0000313" key="15">
    <source>
        <dbReference type="Proteomes" id="UP000190669"/>
    </source>
</evidence>
<reference evidence="13 16" key="2">
    <citation type="submission" date="2018-06" db="EMBL/GenBank/DDBJ databases">
        <authorList>
            <consortium name="Pathogen Informatics"/>
            <person name="Doyle S."/>
        </authorList>
    </citation>
    <scope>NUCLEOTIDE SEQUENCE [LARGE SCALE GENOMIC DNA]</scope>
    <source>
        <strain evidence="13 16">NCTC11212</strain>
    </source>
</reference>
<keyword evidence="2" id="KW-0639">Primosome</keyword>
<gene>
    <name evidence="13" type="primary">dnaG_3</name>
    <name evidence="14" type="synonym">dnaG_4</name>
    <name evidence="13" type="ORF">NCTC11212_03474</name>
    <name evidence="14" type="ORF">NCTC11212_03483</name>
    <name evidence="11" type="ORF">SAMN05421800_12641</name>
    <name evidence="12" type="ORF">SAMN05421800_12650</name>
</gene>
<dbReference type="AlphaFoldDB" id="A0AAQ1MZY8"/>
<evidence type="ECO:0000256" key="4">
    <source>
        <dbReference type="ARBA" id="ARBA00022695"/>
    </source>
</evidence>
<dbReference type="Pfam" id="PF13155">
    <property type="entry name" value="Toprim_2"/>
    <property type="match status" value="1"/>
</dbReference>
<dbReference type="Gene3D" id="3.90.980.10">
    <property type="entry name" value="DNA primase, catalytic core, N-terminal domain"/>
    <property type="match status" value="1"/>
</dbReference>
<evidence type="ECO:0000313" key="16">
    <source>
        <dbReference type="Proteomes" id="UP000251937"/>
    </source>
</evidence>
<keyword evidence="6" id="KW-0479">Metal-binding</keyword>
<dbReference type="PROSITE" id="PS50880">
    <property type="entry name" value="TOPRIM"/>
    <property type="match status" value="1"/>
</dbReference>
<protein>
    <submittedName>
        <fullName evidence="11 13">DNA primase</fullName>
        <ecNumber evidence="13">2.7.7.-</ecNumber>
    </submittedName>
</protein>
<dbReference type="InterPro" id="IPR006171">
    <property type="entry name" value="TOPRIM_dom"/>
</dbReference>
<evidence type="ECO:0000313" key="14">
    <source>
        <dbReference type="EMBL" id="SQA91846.1"/>
    </source>
</evidence>
<dbReference type="SUPFAM" id="SSF57783">
    <property type="entry name" value="Zinc beta-ribbon"/>
    <property type="match status" value="1"/>
</dbReference>
<dbReference type="GO" id="GO:0005737">
    <property type="term" value="C:cytoplasm"/>
    <property type="evidence" value="ECO:0007669"/>
    <property type="project" value="TreeGrafter"/>
</dbReference>
<dbReference type="Pfam" id="PF01807">
    <property type="entry name" value="Zn_ribbon_DnaG"/>
    <property type="match status" value="1"/>
</dbReference>
<evidence type="ECO:0000256" key="7">
    <source>
        <dbReference type="ARBA" id="ARBA00022771"/>
    </source>
</evidence>
<dbReference type="GO" id="GO:1990077">
    <property type="term" value="C:primosome complex"/>
    <property type="evidence" value="ECO:0007669"/>
    <property type="project" value="UniProtKB-KW"/>
</dbReference>
<dbReference type="GO" id="GO:0003677">
    <property type="term" value="F:DNA binding"/>
    <property type="evidence" value="ECO:0007669"/>
    <property type="project" value="InterPro"/>
</dbReference>
<dbReference type="EMBL" id="FUZE01000026">
    <property type="protein sequence ID" value="SKC07124.1"/>
    <property type="molecule type" value="Genomic_DNA"/>
</dbReference>
<dbReference type="Gene3D" id="3.40.1360.10">
    <property type="match status" value="1"/>
</dbReference>
<dbReference type="EMBL" id="UAVR01000017">
    <property type="protein sequence ID" value="SQA91846.1"/>
    <property type="molecule type" value="Genomic_DNA"/>
</dbReference>
<dbReference type="EMBL" id="UAVR01000017">
    <property type="protein sequence ID" value="SQA91837.1"/>
    <property type="molecule type" value="Genomic_DNA"/>
</dbReference>
<evidence type="ECO:0000256" key="9">
    <source>
        <dbReference type="ARBA" id="ARBA00023163"/>
    </source>
</evidence>
<dbReference type="InterPro" id="IPR050219">
    <property type="entry name" value="DnaG_primase"/>
</dbReference>
<evidence type="ECO:0000256" key="3">
    <source>
        <dbReference type="ARBA" id="ARBA00022679"/>
    </source>
</evidence>
<evidence type="ECO:0000256" key="8">
    <source>
        <dbReference type="ARBA" id="ARBA00022833"/>
    </source>
</evidence>
<dbReference type="Proteomes" id="UP000190669">
    <property type="component" value="Unassembled WGS sequence"/>
</dbReference>
<sequence>MEISAIKQRLSLSEVLQHYSLQPKNNMLRCFMHDDKTASLQVNLEKNFYKCHACGKTGDMIQFIEDYEKISKHEAIKKAESLISNEQLSVKNTRGTAENLGQTDFSGERSALFLENTFSYFRKALYCSNPAKQYVEKRNLDNSILEIGYNSGQFHHGERKSEELINNALEAGLLLDKGLINNRTGEKGYSIFANKCIAFPLKNNENQIVSFYFRSILEKDNAKHFYLKNRSGIYPCYPKTETKKLILTEAIIDAASLLQIKEIRDNYSIIACFGTNGLNEEILNSIKNLENLEEIIFCFDQDKAGKEAVKKYAKMLNDLFLTKEEVNDHLSNNQVTLSFVELPNNDVNETLQLHDEKIFTKLLEERKFIFSTENVSNKVTVTEVNQNIEKEEVAKTTKDEIVKNSKNLTTIDFLEQKDLLKSLNQVIEKAGIIGEENSRLLLFLITISYLNKSPLHGIVQGSSGSGKTHIISRIADMMPQEDVLRFTRITESSLYNWGEFDLFQKIIIIEDLDGLKEDALYALREFISNQVLRSSVTIKDKKGNNKSSHKIVKGQFSSLSATTKGELYEDNMNRSFIVAINESEEQTEKIISYQNRRNAGEIDKSTQEKAIGFIQKIVRNLKHYEVINPYATQIQLPNNVKNKRRLNEMFQSIIKQITIIHQYQRETKDNFLITEIEDIENAVEILFESIILKIDELDGSLRQFFEKLKKVFKEESFTRFDAMEVTGFKKTQLQFYLNDLVRLEYLKQIGFANKGFKYKISYSDNIQKVRKDLKEAFTKQLEQLKMNATEH</sequence>
<dbReference type="PANTHER" id="PTHR30313:SF2">
    <property type="entry name" value="DNA PRIMASE"/>
    <property type="match status" value="1"/>
</dbReference>
<dbReference type="InterPro" id="IPR027417">
    <property type="entry name" value="P-loop_NTPase"/>
</dbReference>
<evidence type="ECO:0000256" key="6">
    <source>
        <dbReference type="ARBA" id="ARBA00022723"/>
    </source>
</evidence>
<keyword evidence="8" id="KW-0862">Zinc</keyword>
<dbReference type="Gene3D" id="3.90.580.10">
    <property type="entry name" value="Zinc finger, CHC2-type domain"/>
    <property type="match status" value="1"/>
</dbReference>
<dbReference type="GO" id="GO:0008270">
    <property type="term" value="F:zinc ion binding"/>
    <property type="evidence" value="ECO:0007669"/>
    <property type="project" value="UniProtKB-KW"/>
</dbReference>
<dbReference type="InterPro" id="IPR013264">
    <property type="entry name" value="DNAG_N"/>
</dbReference>
<dbReference type="GO" id="GO:0006269">
    <property type="term" value="P:DNA replication, synthesis of primer"/>
    <property type="evidence" value="ECO:0007669"/>
    <property type="project" value="UniProtKB-KW"/>
</dbReference>
<keyword evidence="15" id="KW-1185">Reference proteome</keyword>
<keyword evidence="9" id="KW-0804">Transcription</keyword>
<keyword evidence="5" id="KW-0235">DNA replication</keyword>
<evidence type="ECO:0000256" key="2">
    <source>
        <dbReference type="ARBA" id="ARBA00022515"/>
    </source>
</evidence>
<evidence type="ECO:0000256" key="5">
    <source>
        <dbReference type="ARBA" id="ARBA00022705"/>
    </source>
</evidence>
<evidence type="ECO:0000256" key="1">
    <source>
        <dbReference type="ARBA" id="ARBA00022478"/>
    </source>
</evidence>
<dbReference type="SMART" id="SM00493">
    <property type="entry name" value="TOPRIM"/>
    <property type="match status" value="1"/>
</dbReference>
<evidence type="ECO:0000313" key="13">
    <source>
        <dbReference type="EMBL" id="SQA91837.1"/>
    </source>
</evidence>
<dbReference type="SMART" id="SM00400">
    <property type="entry name" value="ZnF_CHCC"/>
    <property type="match status" value="1"/>
</dbReference>
<keyword evidence="4 13" id="KW-0548">Nucleotidyltransferase</keyword>
<dbReference type="SUPFAM" id="SSF56731">
    <property type="entry name" value="DNA primase core"/>
    <property type="match status" value="1"/>
</dbReference>
<dbReference type="InterPro" id="IPR036977">
    <property type="entry name" value="DNA_primase_Znf_CHC2"/>
</dbReference>
<dbReference type="SUPFAM" id="SSF52540">
    <property type="entry name" value="P-loop containing nucleoside triphosphate hydrolases"/>
    <property type="match status" value="1"/>
</dbReference>
<evidence type="ECO:0000259" key="10">
    <source>
        <dbReference type="PROSITE" id="PS50880"/>
    </source>
</evidence>
<dbReference type="EMBL" id="FUZE01000026">
    <property type="protein sequence ID" value="SKC07203.1"/>
    <property type="molecule type" value="Genomic_DNA"/>
</dbReference>
<organism evidence="13 16">
    <name type="scientific">Chryseobacterium balustinum</name>
    <dbReference type="NCBI Taxonomy" id="246"/>
    <lineage>
        <taxon>Bacteria</taxon>
        <taxon>Pseudomonadati</taxon>
        <taxon>Bacteroidota</taxon>
        <taxon>Flavobacteriia</taxon>
        <taxon>Flavobacteriales</taxon>
        <taxon>Weeksellaceae</taxon>
        <taxon>Chryseobacterium group</taxon>
        <taxon>Chryseobacterium</taxon>
    </lineage>
</organism>
<keyword evidence="7" id="KW-0863">Zinc-finger</keyword>
<dbReference type="InterPro" id="IPR002694">
    <property type="entry name" value="Znf_CHC2"/>
</dbReference>
<evidence type="ECO:0000313" key="11">
    <source>
        <dbReference type="EMBL" id="SKC07124.1"/>
    </source>
</evidence>
<keyword evidence="3 13" id="KW-0808">Transferase</keyword>
<keyword evidence="1" id="KW-0240">DNA-directed RNA polymerase</keyword>
<dbReference type="Proteomes" id="UP000251937">
    <property type="component" value="Unassembled WGS sequence"/>
</dbReference>
<dbReference type="Pfam" id="PF08275">
    <property type="entry name" value="DNAG_N"/>
    <property type="match status" value="1"/>
</dbReference>
<dbReference type="EC" id="2.7.7.-" evidence="13"/>
<name>A0AAQ1MZY8_9FLAO</name>